<sequence>MQTIIERELDVRLVLAGERSIPVPARLTYRSDDPFAVHVTFHIGSDSPVHWTFARELLVEGIFRPAGQGDVRVWPESPEDDERLTTTICLSLRSPDGDALLRIPGHSLAAWLERTLRVVPPGGEARGHDLDGELAALLTAPFAGCGECGAPFGDGGAGPAAGVEGAARHAQPEERHERAADELAQGPLRAPGLPDLSRLTDLTDLVGLFGLGRPGDGVPLADPGVDLPDRGEGPDVAGDDGTGEAAG</sequence>
<dbReference type="InterPro" id="IPR038658">
    <property type="entry name" value="SsgB_sf"/>
</dbReference>
<accession>A0A286E276</accession>
<dbReference type="GO" id="GO:0000917">
    <property type="term" value="P:division septum assembly"/>
    <property type="evidence" value="ECO:0007669"/>
    <property type="project" value="UniProtKB-KW"/>
</dbReference>
<dbReference type="Pfam" id="PF04686">
    <property type="entry name" value="SsgA"/>
    <property type="match status" value="1"/>
</dbReference>
<comment type="subcellular location">
    <subcellularLocation>
        <location evidence="1">Cell septum</location>
    </subcellularLocation>
</comment>
<keyword evidence="3 8" id="KW-0132">Cell division</keyword>
<evidence type="ECO:0000313" key="8">
    <source>
        <dbReference type="EMBL" id="SOD65018.1"/>
    </source>
</evidence>
<proteinExistence type="inferred from homology"/>
<evidence type="ECO:0000256" key="2">
    <source>
        <dbReference type="ARBA" id="ARBA00009323"/>
    </source>
</evidence>
<dbReference type="GO" id="GO:0030435">
    <property type="term" value="P:sporulation resulting in formation of a cellular spore"/>
    <property type="evidence" value="ECO:0007669"/>
    <property type="project" value="UniProtKB-KW"/>
</dbReference>
<protein>
    <submittedName>
        <fullName evidence="8">Streptomyces sporulation and cell division protein, SsgA</fullName>
    </submittedName>
</protein>
<name>A0A286E276_9ACTN</name>
<feature type="region of interest" description="Disordered" evidence="7">
    <location>
        <begin position="211"/>
        <end position="247"/>
    </location>
</feature>
<organism evidence="8 9">
    <name type="scientific">Streptomyces zhaozhouensis</name>
    <dbReference type="NCBI Taxonomy" id="1300267"/>
    <lineage>
        <taxon>Bacteria</taxon>
        <taxon>Bacillati</taxon>
        <taxon>Actinomycetota</taxon>
        <taxon>Actinomycetes</taxon>
        <taxon>Kitasatosporales</taxon>
        <taxon>Streptomycetaceae</taxon>
        <taxon>Streptomyces</taxon>
    </lineage>
</organism>
<dbReference type="OrthoDB" id="3853096at2"/>
<dbReference type="EMBL" id="OCNE01000020">
    <property type="protein sequence ID" value="SOD65018.1"/>
    <property type="molecule type" value="Genomic_DNA"/>
</dbReference>
<evidence type="ECO:0000313" key="9">
    <source>
        <dbReference type="Proteomes" id="UP000219072"/>
    </source>
</evidence>
<dbReference type="InterPro" id="IPR006776">
    <property type="entry name" value="SsgB"/>
</dbReference>
<evidence type="ECO:0000256" key="1">
    <source>
        <dbReference type="ARBA" id="ARBA00004431"/>
    </source>
</evidence>
<feature type="compositionally biased region" description="Acidic residues" evidence="7">
    <location>
        <begin position="237"/>
        <end position="247"/>
    </location>
</feature>
<feature type="compositionally biased region" description="Basic and acidic residues" evidence="7">
    <location>
        <begin position="166"/>
        <end position="181"/>
    </location>
</feature>
<evidence type="ECO:0000256" key="6">
    <source>
        <dbReference type="ARBA" id="ARBA00023306"/>
    </source>
</evidence>
<dbReference type="GO" id="GO:0030428">
    <property type="term" value="C:cell septum"/>
    <property type="evidence" value="ECO:0007669"/>
    <property type="project" value="UniProtKB-SubCell"/>
</dbReference>
<evidence type="ECO:0000256" key="5">
    <source>
        <dbReference type="ARBA" id="ARBA00023210"/>
    </source>
</evidence>
<evidence type="ECO:0000256" key="3">
    <source>
        <dbReference type="ARBA" id="ARBA00022618"/>
    </source>
</evidence>
<keyword evidence="6" id="KW-0131">Cell cycle</keyword>
<comment type="similarity">
    <text evidence="2">Belongs to the SsgA family.</text>
</comment>
<reference evidence="8 9" key="1">
    <citation type="submission" date="2017-09" db="EMBL/GenBank/DDBJ databases">
        <authorList>
            <person name="Ehlers B."/>
            <person name="Leendertz F.H."/>
        </authorList>
    </citation>
    <scope>NUCLEOTIDE SEQUENCE [LARGE SCALE GENOMIC DNA]</scope>
    <source>
        <strain evidence="8 9">CGMCC 4.7095</strain>
    </source>
</reference>
<gene>
    <name evidence="8" type="ORF">SAMN06297387_12056</name>
</gene>
<dbReference type="Proteomes" id="UP000219072">
    <property type="component" value="Unassembled WGS sequence"/>
</dbReference>
<keyword evidence="4" id="KW-0749">Sporulation</keyword>
<feature type="region of interest" description="Disordered" evidence="7">
    <location>
        <begin position="159"/>
        <end position="196"/>
    </location>
</feature>
<evidence type="ECO:0000256" key="7">
    <source>
        <dbReference type="SAM" id="MobiDB-lite"/>
    </source>
</evidence>
<keyword evidence="9" id="KW-1185">Reference proteome</keyword>
<dbReference type="Gene3D" id="2.30.31.20">
    <property type="entry name" value="Sporulation-specific cell division protein SsgB"/>
    <property type="match status" value="1"/>
</dbReference>
<keyword evidence="5" id="KW-0717">Septation</keyword>
<evidence type="ECO:0000256" key="4">
    <source>
        <dbReference type="ARBA" id="ARBA00022969"/>
    </source>
</evidence>
<dbReference type="AlphaFoldDB" id="A0A286E276"/>